<proteinExistence type="predicted"/>
<keyword evidence="2" id="KW-0540">Nuclease</keyword>
<evidence type="ECO:0000313" key="3">
    <source>
        <dbReference type="Proteomes" id="UP000516653"/>
    </source>
</evidence>
<dbReference type="GeneID" id="63742962"/>
<protein>
    <submittedName>
        <fullName evidence="2">Cas4 family exonuclease</fullName>
    </submittedName>
</protein>
<dbReference type="KEGG" id="vg:63742962"/>
<dbReference type="Pfam" id="PF12705">
    <property type="entry name" value="PDDEXK_1"/>
    <property type="match status" value="1"/>
</dbReference>
<dbReference type="RefSeq" id="YP_010049643.1">
    <property type="nucleotide sequence ID" value="NC_054392.1"/>
</dbReference>
<feature type="domain" description="PD-(D/E)XK endonuclease-like" evidence="1">
    <location>
        <begin position="3"/>
        <end position="253"/>
    </location>
</feature>
<accession>A0A7L7SP58</accession>
<dbReference type="GO" id="GO:0004527">
    <property type="term" value="F:exonuclease activity"/>
    <property type="evidence" value="ECO:0007669"/>
    <property type="project" value="UniProtKB-KW"/>
</dbReference>
<dbReference type="Proteomes" id="UP000516653">
    <property type="component" value="Segment"/>
</dbReference>
<dbReference type="EMBL" id="MT771339">
    <property type="protein sequence ID" value="QOC55734.1"/>
    <property type="molecule type" value="Genomic_DNA"/>
</dbReference>
<dbReference type="InterPro" id="IPR038726">
    <property type="entry name" value="PDDEXK_AddAB-type"/>
</dbReference>
<evidence type="ECO:0000313" key="2">
    <source>
        <dbReference type="EMBL" id="QOC55734.1"/>
    </source>
</evidence>
<sequence length="298" mass="35041">MVTYSELDAYRQCPLKHKWSYKDRWVKPPKVGSPLHRGSLWHLVLECHYTWIQRFPNDPKVNPAFLKRWVDQHLLYDDAGDQNEDQELVEWMYDGYLDCYGLDPDWTLVQIESANQVELPAPDGHEKYMLRFKNDLLVRDKKSNQLWLVDHKSARDFSRQTEIDVDDQFGLYTWALRKLGYPVMGTIRSDARTQRNKGPMTLEQRFRRVSTYRTDPELENIARDAYATASAAWGDTPLHSSPAPDRCSWRCDFLESHLMLRKGVADEATILRDFGFSVNERKHREYETDSVLDLIPTP</sequence>
<name>A0A7L7SP58_9CAUD</name>
<dbReference type="Gene3D" id="3.90.320.10">
    <property type="match status" value="1"/>
</dbReference>
<keyword evidence="2" id="KW-0378">Hydrolase</keyword>
<reference evidence="2 3" key="1">
    <citation type="submission" date="2020-07" db="EMBL/GenBank/DDBJ databases">
        <authorList>
            <person name="Buterbaugh K.M."/>
            <person name="Dean A.J."/>
            <person name="Durmis N.D."/>
            <person name="Gonzalez I.M."/>
            <person name="Kowalski E.M."/>
            <person name="Mundorff O.G."/>
            <person name="Vimal D."/>
            <person name="Chamarti P.R."/>
            <person name="Xu J."/>
            <person name="Butela K.A."/>
            <person name="Garlena R.A."/>
            <person name="Russell D.A."/>
            <person name="Pope W.H."/>
            <person name="Jacobs-Sera D."/>
            <person name="Hatfull G.F."/>
        </authorList>
    </citation>
    <scope>NUCLEOTIDE SEQUENCE [LARGE SCALE GENOMIC DNA]</scope>
</reference>
<gene>
    <name evidence="2" type="primary">34</name>
    <name evidence="2" type="ORF">SEA_ARCHIMEDES_34</name>
</gene>
<keyword evidence="3" id="KW-1185">Reference proteome</keyword>
<keyword evidence="2" id="KW-0269">Exonuclease</keyword>
<evidence type="ECO:0000259" key="1">
    <source>
        <dbReference type="Pfam" id="PF12705"/>
    </source>
</evidence>
<organism evidence="2 3">
    <name type="scientific">Gordonia phage Archimedes</name>
    <dbReference type="NCBI Taxonomy" id="2759389"/>
    <lineage>
        <taxon>Viruses</taxon>
        <taxon>Duplodnaviria</taxon>
        <taxon>Heunggongvirae</taxon>
        <taxon>Uroviricota</taxon>
        <taxon>Caudoviricetes</taxon>
        <taxon>Archimedesvirus</taxon>
        <taxon>Archimedesvirus archimedes</taxon>
    </lineage>
</organism>
<dbReference type="InterPro" id="IPR011604">
    <property type="entry name" value="PDDEXK-like_dom_sf"/>
</dbReference>